<organism evidence="1 2">
    <name type="scientific">Neurospora hispaniola</name>
    <dbReference type="NCBI Taxonomy" id="588809"/>
    <lineage>
        <taxon>Eukaryota</taxon>
        <taxon>Fungi</taxon>
        <taxon>Dikarya</taxon>
        <taxon>Ascomycota</taxon>
        <taxon>Pezizomycotina</taxon>
        <taxon>Sordariomycetes</taxon>
        <taxon>Sordariomycetidae</taxon>
        <taxon>Sordariales</taxon>
        <taxon>Sordariaceae</taxon>
        <taxon>Neurospora</taxon>
    </lineage>
</organism>
<evidence type="ECO:0000313" key="1">
    <source>
        <dbReference type="EMBL" id="KAK3485483.1"/>
    </source>
</evidence>
<dbReference type="EMBL" id="JAULSX010000010">
    <property type="protein sequence ID" value="KAK3485483.1"/>
    <property type="molecule type" value="Genomic_DNA"/>
</dbReference>
<dbReference type="AlphaFoldDB" id="A0AAJ0HYW6"/>
<comment type="caution">
    <text evidence="1">The sequence shown here is derived from an EMBL/GenBank/DDBJ whole genome shotgun (WGS) entry which is preliminary data.</text>
</comment>
<dbReference type="RefSeq" id="XP_062688387.1">
    <property type="nucleotide sequence ID" value="XM_062835567.1"/>
</dbReference>
<accession>A0AAJ0HYW6</accession>
<reference evidence="1 2" key="1">
    <citation type="journal article" date="2023" name="Mol. Phylogenet. Evol.">
        <title>Genome-scale phylogeny and comparative genomics of the fungal order Sordariales.</title>
        <authorList>
            <person name="Hensen N."/>
            <person name="Bonometti L."/>
            <person name="Westerberg I."/>
            <person name="Brannstrom I.O."/>
            <person name="Guillou S."/>
            <person name="Cros-Aarteil S."/>
            <person name="Calhoun S."/>
            <person name="Haridas S."/>
            <person name="Kuo A."/>
            <person name="Mondo S."/>
            <person name="Pangilinan J."/>
            <person name="Riley R."/>
            <person name="LaButti K."/>
            <person name="Andreopoulos B."/>
            <person name="Lipzen A."/>
            <person name="Chen C."/>
            <person name="Yan M."/>
            <person name="Daum C."/>
            <person name="Ng V."/>
            <person name="Clum A."/>
            <person name="Steindorff A."/>
            <person name="Ohm R.A."/>
            <person name="Martin F."/>
            <person name="Silar P."/>
            <person name="Natvig D.O."/>
            <person name="Lalanne C."/>
            <person name="Gautier V."/>
            <person name="Ament-Velasquez S.L."/>
            <person name="Kruys A."/>
            <person name="Hutchinson M.I."/>
            <person name="Powell A.J."/>
            <person name="Barry K."/>
            <person name="Miller A.N."/>
            <person name="Grigoriev I.V."/>
            <person name="Debuchy R."/>
            <person name="Gladieux P."/>
            <person name="Hiltunen Thoren M."/>
            <person name="Johannesson H."/>
        </authorList>
    </citation>
    <scope>NUCLEOTIDE SEQUENCE [LARGE SCALE GENOMIC DNA]</scope>
    <source>
        <strain evidence="1 2">FGSC 10403</strain>
    </source>
</reference>
<dbReference type="GeneID" id="87873189"/>
<protein>
    <submittedName>
        <fullName evidence="1">Uncharacterized protein</fullName>
    </submittedName>
</protein>
<feature type="non-terminal residue" evidence="1">
    <location>
        <position position="1"/>
    </location>
</feature>
<gene>
    <name evidence="1" type="ORF">B0T23DRAFT_326725</name>
</gene>
<proteinExistence type="predicted"/>
<sequence>GTSAIDYFLLYPADDDWDAHSCQVVFGFLWNSSVAIYNPYLSQIAQILTFHGVSFTG</sequence>
<dbReference type="Proteomes" id="UP001285908">
    <property type="component" value="Unassembled WGS sequence"/>
</dbReference>
<keyword evidence="2" id="KW-1185">Reference proteome</keyword>
<name>A0AAJ0HYW6_9PEZI</name>
<evidence type="ECO:0000313" key="2">
    <source>
        <dbReference type="Proteomes" id="UP001285908"/>
    </source>
</evidence>